<evidence type="ECO:0000256" key="17">
    <source>
        <dbReference type="ARBA" id="ARBA00047899"/>
    </source>
</evidence>
<dbReference type="SUPFAM" id="SSF56112">
    <property type="entry name" value="Protein kinase-like (PK-like)"/>
    <property type="match status" value="1"/>
</dbReference>
<dbReference type="PANTHER" id="PTHR48006">
    <property type="entry name" value="LEUCINE-RICH REPEAT-CONTAINING PROTEIN DDB_G0281931-RELATED"/>
    <property type="match status" value="1"/>
</dbReference>
<dbReference type="InterPro" id="IPR051824">
    <property type="entry name" value="LRR_Rcpt-Like_S/T_Kinase"/>
</dbReference>
<gene>
    <name evidence="22" type="ORF">L484_003512</name>
</gene>
<keyword evidence="11 22" id="KW-0418">Kinase</keyword>
<evidence type="ECO:0000256" key="4">
    <source>
        <dbReference type="ARBA" id="ARBA00022553"/>
    </source>
</evidence>
<dbReference type="GO" id="GO:0005524">
    <property type="term" value="F:ATP binding"/>
    <property type="evidence" value="ECO:0007669"/>
    <property type="project" value="UniProtKB-UniRule"/>
</dbReference>
<comment type="catalytic activity">
    <reaction evidence="17">
        <text>L-threonyl-[protein] + ATP = O-phospho-L-threonyl-[protein] + ADP + H(+)</text>
        <dbReference type="Rhea" id="RHEA:46608"/>
        <dbReference type="Rhea" id="RHEA-COMP:11060"/>
        <dbReference type="Rhea" id="RHEA-COMP:11605"/>
        <dbReference type="ChEBI" id="CHEBI:15378"/>
        <dbReference type="ChEBI" id="CHEBI:30013"/>
        <dbReference type="ChEBI" id="CHEBI:30616"/>
        <dbReference type="ChEBI" id="CHEBI:61977"/>
        <dbReference type="ChEBI" id="CHEBI:456216"/>
        <dbReference type="EC" id="2.7.11.1"/>
    </reaction>
</comment>
<evidence type="ECO:0000256" key="12">
    <source>
        <dbReference type="ARBA" id="ARBA00022840"/>
    </source>
</evidence>
<evidence type="ECO:0000256" key="5">
    <source>
        <dbReference type="ARBA" id="ARBA00022614"/>
    </source>
</evidence>
<dbReference type="FunFam" id="2.60.120.430:FF:000004">
    <property type="entry name" value="Putative leucine-rich repeat receptor-like serine/threonine-protein kinase"/>
    <property type="match status" value="1"/>
</dbReference>
<dbReference type="GO" id="GO:0016020">
    <property type="term" value="C:membrane"/>
    <property type="evidence" value="ECO:0007669"/>
    <property type="project" value="UniProtKB-SubCell"/>
</dbReference>
<dbReference type="Gene3D" id="2.60.120.430">
    <property type="entry name" value="Galactose-binding lectin"/>
    <property type="match status" value="1"/>
</dbReference>
<organism evidence="22 23">
    <name type="scientific">Morus notabilis</name>
    <dbReference type="NCBI Taxonomy" id="981085"/>
    <lineage>
        <taxon>Eukaryota</taxon>
        <taxon>Viridiplantae</taxon>
        <taxon>Streptophyta</taxon>
        <taxon>Embryophyta</taxon>
        <taxon>Tracheophyta</taxon>
        <taxon>Spermatophyta</taxon>
        <taxon>Magnoliopsida</taxon>
        <taxon>eudicotyledons</taxon>
        <taxon>Gunneridae</taxon>
        <taxon>Pentapetalae</taxon>
        <taxon>rosids</taxon>
        <taxon>fabids</taxon>
        <taxon>Rosales</taxon>
        <taxon>Moraceae</taxon>
        <taxon>Moreae</taxon>
        <taxon>Morus</taxon>
    </lineage>
</organism>
<dbReference type="eggNOG" id="ENOG502QW9B">
    <property type="taxonomic scope" value="Eukaryota"/>
</dbReference>
<keyword evidence="14 20" id="KW-0472">Membrane</keyword>
<evidence type="ECO:0000313" key="22">
    <source>
        <dbReference type="EMBL" id="EXC33467.1"/>
    </source>
</evidence>
<dbReference type="InterPro" id="IPR001245">
    <property type="entry name" value="Ser-Thr/Tyr_kinase_cat_dom"/>
</dbReference>
<evidence type="ECO:0000256" key="18">
    <source>
        <dbReference type="ARBA" id="ARBA00048679"/>
    </source>
</evidence>
<evidence type="ECO:0000259" key="21">
    <source>
        <dbReference type="PROSITE" id="PS50011"/>
    </source>
</evidence>
<evidence type="ECO:0000256" key="14">
    <source>
        <dbReference type="ARBA" id="ARBA00023136"/>
    </source>
</evidence>
<dbReference type="EC" id="2.7.11.1" evidence="2"/>
<dbReference type="InterPro" id="IPR001611">
    <property type="entry name" value="Leu-rich_rpt"/>
</dbReference>
<keyword evidence="4" id="KW-0597">Phosphoprotein</keyword>
<keyword evidence="10 19" id="KW-0547">Nucleotide-binding</keyword>
<evidence type="ECO:0000256" key="10">
    <source>
        <dbReference type="ARBA" id="ARBA00022741"/>
    </source>
</evidence>
<evidence type="ECO:0000256" key="16">
    <source>
        <dbReference type="ARBA" id="ARBA00023180"/>
    </source>
</evidence>
<dbReference type="Proteomes" id="UP000030645">
    <property type="component" value="Unassembled WGS sequence"/>
</dbReference>
<dbReference type="Pfam" id="PF00560">
    <property type="entry name" value="LRR_1"/>
    <property type="match status" value="3"/>
</dbReference>
<evidence type="ECO:0000256" key="8">
    <source>
        <dbReference type="ARBA" id="ARBA00022729"/>
    </source>
</evidence>
<protein>
    <recommendedName>
        <fullName evidence="2">non-specific serine/threonine protein kinase</fullName>
        <ecNumber evidence="2">2.7.11.1</ecNumber>
    </recommendedName>
</protein>
<dbReference type="PROSITE" id="PS00107">
    <property type="entry name" value="PROTEIN_KINASE_ATP"/>
    <property type="match status" value="1"/>
</dbReference>
<proteinExistence type="predicted"/>
<evidence type="ECO:0000256" key="7">
    <source>
        <dbReference type="ARBA" id="ARBA00022692"/>
    </source>
</evidence>
<dbReference type="Gene3D" id="3.30.200.20">
    <property type="entry name" value="Phosphorylase Kinase, domain 1"/>
    <property type="match status" value="1"/>
</dbReference>
<evidence type="ECO:0000256" key="3">
    <source>
        <dbReference type="ARBA" id="ARBA00022527"/>
    </source>
</evidence>
<evidence type="ECO:0000256" key="6">
    <source>
        <dbReference type="ARBA" id="ARBA00022679"/>
    </source>
</evidence>
<dbReference type="FunFam" id="1.10.510.10:FF:000044">
    <property type="entry name" value="Putative LRR receptor-like serine/threonine-protein kinase"/>
    <property type="match status" value="1"/>
</dbReference>
<evidence type="ECO:0000256" key="1">
    <source>
        <dbReference type="ARBA" id="ARBA00004479"/>
    </source>
</evidence>
<dbReference type="AlphaFoldDB" id="W9SAU5"/>
<comment type="subcellular location">
    <subcellularLocation>
        <location evidence="1">Membrane</location>
        <topology evidence="1">Single-pass type I membrane protein</topology>
    </subcellularLocation>
</comment>
<dbReference type="Pfam" id="PF11721">
    <property type="entry name" value="Malectin"/>
    <property type="match status" value="1"/>
</dbReference>
<keyword evidence="8" id="KW-0732">Signal</keyword>
<dbReference type="PROSITE" id="PS00108">
    <property type="entry name" value="PROTEIN_KINASE_ST"/>
    <property type="match status" value="1"/>
</dbReference>
<dbReference type="FunFam" id="3.30.200.20:FF:000217">
    <property type="entry name" value="probable LRR receptor-like serine/threonine-protein kinase At1g53430"/>
    <property type="match status" value="1"/>
</dbReference>
<dbReference type="Gene3D" id="3.80.10.10">
    <property type="entry name" value="Ribonuclease Inhibitor"/>
    <property type="match status" value="1"/>
</dbReference>
<feature type="binding site" evidence="19">
    <location>
        <position position="703"/>
    </location>
    <ligand>
        <name>ATP</name>
        <dbReference type="ChEBI" id="CHEBI:30616"/>
    </ligand>
</feature>
<dbReference type="CDD" id="cd14066">
    <property type="entry name" value="STKc_IRAK"/>
    <property type="match status" value="1"/>
</dbReference>
<dbReference type="SMART" id="SM00220">
    <property type="entry name" value="S_TKc"/>
    <property type="match status" value="1"/>
</dbReference>
<sequence>MKMAALICIRNQSPCRSISEHRPASSPLWRSSRVEPHLRRIPDSCEPDPSSPQQPFASLAIRRVSPVEPTSLLREPRRLKDLHLSGKLPPELVNLKYLKKVDFTRNFLHGSLPPIWSTMENLTFISLTANRLSGEIPKEWGNFSSLTYLSFEANNFSGNVPKELGNLVSLTHLIFSSNKFVGRLPETLANLNKLEEFRLSDNNFEGPIPEFIANFLQLTKLTITDMAGPKSDFPALRSNRTEMNLVLRNVNLSGTIPDEIWKMISQMNMLRGPTTWSFSVTGAMGWGGDGQRPIDEYWRQVCKFGGGVGQVKIYGDGGVGGLDVSFNELEGEPYAKSVTAKFMFFTSNKFNGRVPESFLDNSQTDDIDLSYNNFSWSDTPCNLARLDRVNTYRISSFNSQQSLLPCSPTFNCQTYRKSSLHINCGGPSVTVKNANGSLLYEEDTTDGYGGAKSHNSGEYWGFSSTGDFMDDDGDTISHIVKTEEQFGDSESLYNTARISPLSLTYFACLENGTYTVKLHFAEIIFGNYSGIGRRIFDIYIQGKILSKDFNIEEEANRTGNKAVVMHYRNVSVIDHTLDIRFYWAGKGTTVVPKRGSYGILISAISVCPKHKKKSFVAAIIASVLCLFSLVTGVLIWRRYRRNKYKRERSADLTGLELLTGSFSLRQLRAATNDFSPENKIGEGGFGSVYKGQLSDGTVIAVKKMSSKSSQGNREFITEIGVISGLQHPNLVKLYGCCIERDELLLVYEYMENNCLGRALFGPGTSSPKLDWATRFNICVGIAEGLFFLHEGSPLKIVHRDIKATNVLLDRDLNAKISDFGLAKLHEDENTHISTRVAGTIGYMAPEYALWGYLTEKADVYSFGVVALEIVSGKSNTNYRPQNGCVCLLDYAFVLQQKGELLEIVDQDLGEINKEQVERVIKVALLCTNASPMVRPTMSDVIDMLKEQTTVQEVVSDPGIYGDVLTNDVRFNSLKAYYQQTQNKNTLDTQGSDFNLNKPAASTSANDLYPMNPESLTISGHDLYQINLQSANNSDFFSDVTDSSSMLR</sequence>
<accession>W9SAU5</accession>
<evidence type="ECO:0000313" key="23">
    <source>
        <dbReference type="Proteomes" id="UP000030645"/>
    </source>
</evidence>
<dbReference type="GO" id="GO:0004674">
    <property type="term" value="F:protein serine/threonine kinase activity"/>
    <property type="evidence" value="ECO:0007669"/>
    <property type="project" value="UniProtKB-KW"/>
</dbReference>
<dbReference type="SUPFAM" id="SSF52058">
    <property type="entry name" value="L domain-like"/>
    <property type="match status" value="1"/>
</dbReference>
<reference evidence="23" key="1">
    <citation type="submission" date="2013-01" db="EMBL/GenBank/DDBJ databases">
        <title>Draft Genome Sequence of a Mulberry Tree, Morus notabilis C.K. Schneid.</title>
        <authorList>
            <person name="He N."/>
            <person name="Zhao S."/>
        </authorList>
    </citation>
    <scope>NUCLEOTIDE SEQUENCE</scope>
</reference>
<keyword evidence="15 22" id="KW-0675">Receptor</keyword>
<keyword evidence="5" id="KW-0433">Leucine-rich repeat</keyword>
<dbReference type="EMBL" id="KE346340">
    <property type="protein sequence ID" value="EXC33467.1"/>
    <property type="molecule type" value="Genomic_DNA"/>
</dbReference>
<dbReference type="Pfam" id="PF07714">
    <property type="entry name" value="PK_Tyr_Ser-Thr"/>
    <property type="match status" value="1"/>
</dbReference>
<keyword evidence="23" id="KW-1185">Reference proteome</keyword>
<evidence type="ECO:0000256" key="19">
    <source>
        <dbReference type="PROSITE-ProRule" id="PRU10141"/>
    </source>
</evidence>
<keyword evidence="9" id="KW-0677">Repeat</keyword>
<keyword evidence="7 20" id="KW-0812">Transmembrane</keyword>
<evidence type="ECO:0000256" key="15">
    <source>
        <dbReference type="ARBA" id="ARBA00023170"/>
    </source>
</evidence>
<evidence type="ECO:0000256" key="9">
    <source>
        <dbReference type="ARBA" id="ARBA00022737"/>
    </source>
</evidence>
<keyword evidence="3" id="KW-0723">Serine/threonine-protein kinase</keyword>
<dbReference type="InterPro" id="IPR017441">
    <property type="entry name" value="Protein_kinase_ATP_BS"/>
</dbReference>
<comment type="catalytic activity">
    <reaction evidence="18">
        <text>L-seryl-[protein] + ATP = O-phospho-L-seryl-[protein] + ADP + H(+)</text>
        <dbReference type="Rhea" id="RHEA:17989"/>
        <dbReference type="Rhea" id="RHEA-COMP:9863"/>
        <dbReference type="Rhea" id="RHEA-COMP:11604"/>
        <dbReference type="ChEBI" id="CHEBI:15378"/>
        <dbReference type="ChEBI" id="CHEBI:29999"/>
        <dbReference type="ChEBI" id="CHEBI:30616"/>
        <dbReference type="ChEBI" id="CHEBI:83421"/>
        <dbReference type="ChEBI" id="CHEBI:456216"/>
        <dbReference type="EC" id="2.7.11.1"/>
    </reaction>
</comment>
<feature type="transmembrane region" description="Helical" evidence="20">
    <location>
        <begin position="615"/>
        <end position="636"/>
    </location>
</feature>
<keyword evidence="13 20" id="KW-1133">Transmembrane helix</keyword>
<keyword evidence="12 19" id="KW-0067">ATP-binding</keyword>
<name>W9SAU5_9ROSA</name>
<dbReference type="Gene3D" id="1.10.510.10">
    <property type="entry name" value="Transferase(Phosphotransferase) domain 1"/>
    <property type="match status" value="1"/>
</dbReference>
<dbReference type="InterPro" id="IPR000719">
    <property type="entry name" value="Prot_kinase_dom"/>
</dbReference>
<evidence type="ECO:0000256" key="13">
    <source>
        <dbReference type="ARBA" id="ARBA00022989"/>
    </source>
</evidence>
<dbReference type="PROSITE" id="PS50011">
    <property type="entry name" value="PROTEIN_KINASE_DOM"/>
    <property type="match status" value="1"/>
</dbReference>
<dbReference type="InterPro" id="IPR021720">
    <property type="entry name" value="Malectin_dom"/>
</dbReference>
<dbReference type="FunFam" id="3.80.10.10:FF:000383">
    <property type="entry name" value="Leucine-rich repeat receptor protein kinase EMS1"/>
    <property type="match status" value="1"/>
</dbReference>
<keyword evidence="6" id="KW-0808">Transferase</keyword>
<dbReference type="InterPro" id="IPR011009">
    <property type="entry name" value="Kinase-like_dom_sf"/>
</dbReference>
<evidence type="ECO:0000256" key="11">
    <source>
        <dbReference type="ARBA" id="ARBA00022777"/>
    </source>
</evidence>
<evidence type="ECO:0000256" key="20">
    <source>
        <dbReference type="SAM" id="Phobius"/>
    </source>
</evidence>
<dbReference type="InterPro" id="IPR008271">
    <property type="entry name" value="Ser/Thr_kinase_AS"/>
</dbReference>
<dbReference type="PANTHER" id="PTHR48006:SF72">
    <property type="entry name" value="LRR RECEPTOR-LIKE SERINE_THREONINE-PROTEIN KINASE RFK1-RELATED"/>
    <property type="match status" value="1"/>
</dbReference>
<feature type="domain" description="Protein kinase" evidence="21">
    <location>
        <begin position="674"/>
        <end position="950"/>
    </location>
</feature>
<evidence type="ECO:0000256" key="2">
    <source>
        <dbReference type="ARBA" id="ARBA00012513"/>
    </source>
</evidence>
<keyword evidence="16" id="KW-0325">Glycoprotein</keyword>
<dbReference type="InterPro" id="IPR032675">
    <property type="entry name" value="LRR_dom_sf"/>
</dbReference>